<gene>
    <name evidence="3" type="ORF">K6K41_00380</name>
</gene>
<feature type="signal peptide" evidence="2">
    <location>
        <begin position="1"/>
        <end position="22"/>
    </location>
</feature>
<evidence type="ECO:0000256" key="1">
    <source>
        <dbReference type="SAM" id="MobiDB-lite"/>
    </source>
</evidence>
<accession>A0A9E6RBS2</accession>
<feature type="chain" id="PRO_5039354101" description="DUF4148 domain-containing protein" evidence="2">
    <location>
        <begin position="23"/>
        <end position="93"/>
    </location>
</feature>
<name>A0A9E6RBS2_9HYPH</name>
<organism evidence="3 4">
    <name type="scientific">Chenggangzhangella methanolivorans</name>
    <dbReference type="NCBI Taxonomy" id="1437009"/>
    <lineage>
        <taxon>Bacteria</taxon>
        <taxon>Pseudomonadati</taxon>
        <taxon>Pseudomonadota</taxon>
        <taxon>Alphaproteobacteria</taxon>
        <taxon>Hyphomicrobiales</taxon>
        <taxon>Methylopilaceae</taxon>
        <taxon>Chenggangzhangella</taxon>
    </lineage>
</organism>
<proteinExistence type="predicted"/>
<evidence type="ECO:0008006" key="5">
    <source>
        <dbReference type="Google" id="ProtNLM"/>
    </source>
</evidence>
<feature type="compositionally biased region" description="Low complexity" evidence="1">
    <location>
        <begin position="55"/>
        <end position="70"/>
    </location>
</feature>
<evidence type="ECO:0000313" key="3">
    <source>
        <dbReference type="EMBL" id="QZO00298.1"/>
    </source>
</evidence>
<evidence type="ECO:0000256" key="2">
    <source>
        <dbReference type="SAM" id="SignalP"/>
    </source>
</evidence>
<feature type="region of interest" description="Disordered" evidence="1">
    <location>
        <begin position="36"/>
        <end position="93"/>
    </location>
</feature>
<keyword evidence="4" id="KW-1185">Reference proteome</keyword>
<dbReference type="AlphaFoldDB" id="A0A9E6RBS2"/>
<reference evidence="3" key="1">
    <citation type="submission" date="2021-08" db="EMBL/GenBank/DDBJ databases">
        <authorList>
            <person name="Zhang H."/>
            <person name="Xu M."/>
            <person name="Yu Z."/>
            <person name="Yang L."/>
            <person name="Cai Y."/>
        </authorList>
    </citation>
    <scope>NUCLEOTIDE SEQUENCE</scope>
    <source>
        <strain evidence="3">CHL1</strain>
    </source>
</reference>
<dbReference type="Proteomes" id="UP000825701">
    <property type="component" value="Chromosome"/>
</dbReference>
<dbReference type="RefSeq" id="WP_261403485.1">
    <property type="nucleotide sequence ID" value="NZ_CP081869.1"/>
</dbReference>
<protein>
    <recommendedName>
        <fullName evidence="5">DUF4148 domain-containing protein</fullName>
    </recommendedName>
</protein>
<keyword evidence="2" id="KW-0732">Signal</keyword>
<sequence>MKLSPRALIVAAAFAASTGALADPVNKYTITGRASAAAEAQGVPLDQTPKPPAPDGEAAAGEPGADPAAASQAGPPKPRIERYGLFGLSWRSQ</sequence>
<dbReference type="KEGG" id="cmet:K6K41_00380"/>
<dbReference type="EMBL" id="CP081869">
    <property type="protein sequence ID" value="QZO00298.1"/>
    <property type="molecule type" value="Genomic_DNA"/>
</dbReference>
<evidence type="ECO:0000313" key="4">
    <source>
        <dbReference type="Proteomes" id="UP000825701"/>
    </source>
</evidence>